<feature type="signal peptide" evidence="1">
    <location>
        <begin position="1"/>
        <end position="20"/>
    </location>
</feature>
<feature type="chain" id="PRO_5045716226" description="Outer membrane protein beta-barrel domain-containing protein" evidence="1">
    <location>
        <begin position="21"/>
        <end position="238"/>
    </location>
</feature>
<dbReference type="Proteomes" id="UP000644147">
    <property type="component" value="Unassembled WGS sequence"/>
</dbReference>
<proteinExistence type="predicted"/>
<keyword evidence="1" id="KW-0732">Signal</keyword>
<accession>A0ABS1C144</accession>
<dbReference type="EMBL" id="JAEHFX010000002">
    <property type="protein sequence ID" value="MBK0402245.1"/>
    <property type="molecule type" value="Genomic_DNA"/>
</dbReference>
<sequence length="238" mass="27363">MKNTGLLFILLFGLLVQAFAQEDSTKNNVFGGFLIMPIEFPVINTKGLDQQLSKYGFPKANHATANVGIGLQLYMNRGITTFSYNQTTKKNDQSSFVTEVEYRSTSFNFGYSLTKSPWFSVYPYTGFKGVGLNYLYREKATDTTSFGNYLQSNLRYKEVTNSKAHLDLGIGISHQMFYLINFRFGYLLPLERVRWNINNNKTTLPNSPEVAYNYYFTLTLGLGNIARDNDVRRHYNRR</sequence>
<evidence type="ECO:0000313" key="2">
    <source>
        <dbReference type="EMBL" id="MBK0402245.1"/>
    </source>
</evidence>
<protein>
    <recommendedName>
        <fullName evidence="4">Outer membrane protein beta-barrel domain-containing protein</fullName>
    </recommendedName>
</protein>
<name>A0ABS1C144_9BACT</name>
<dbReference type="RefSeq" id="WP_200504970.1">
    <property type="nucleotide sequence ID" value="NZ_JAEHFX010000002.1"/>
</dbReference>
<evidence type="ECO:0008006" key="4">
    <source>
        <dbReference type="Google" id="ProtNLM"/>
    </source>
</evidence>
<organism evidence="2 3">
    <name type="scientific">Adhaeribacter terrigena</name>
    <dbReference type="NCBI Taxonomy" id="2793070"/>
    <lineage>
        <taxon>Bacteria</taxon>
        <taxon>Pseudomonadati</taxon>
        <taxon>Bacteroidota</taxon>
        <taxon>Cytophagia</taxon>
        <taxon>Cytophagales</taxon>
        <taxon>Hymenobacteraceae</taxon>
        <taxon>Adhaeribacter</taxon>
    </lineage>
</organism>
<evidence type="ECO:0000313" key="3">
    <source>
        <dbReference type="Proteomes" id="UP000644147"/>
    </source>
</evidence>
<gene>
    <name evidence="2" type="ORF">I5M27_04570</name>
</gene>
<evidence type="ECO:0000256" key="1">
    <source>
        <dbReference type="SAM" id="SignalP"/>
    </source>
</evidence>
<reference evidence="2 3" key="1">
    <citation type="submission" date="2020-12" db="EMBL/GenBank/DDBJ databases">
        <title>Bacterial novel species Adhaeribacter sp. BT258 isolated from soil.</title>
        <authorList>
            <person name="Jung H.-Y."/>
        </authorList>
    </citation>
    <scope>NUCLEOTIDE SEQUENCE [LARGE SCALE GENOMIC DNA]</scope>
    <source>
        <strain evidence="2 3">BT258</strain>
    </source>
</reference>
<comment type="caution">
    <text evidence="2">The sequence shown here is derived from an EMBL/GenBank/DDBJ whole genome shotgun (WGS) entry which is preliminary data.</text>
</comment>
<keyword evidence="3" id="KW-1185">Reference proteome</keyword>